<dbReference type="EMBL" id="CM017692">
    <property type="protein sequence ID" value="TYH15955.1"/>
    <property type="molecule type" value="Genomic_DNA"/>
</dbReference>
<keyword evidence="6" id="KW-1185">Reference proteome</keyword>
<feature type="coiled-coil region" evidence="3">
    <location>
        <begin position="497"/>
        <end position="534"/>
    </location>
</feature>
<reference evidence="5 6" key="1">
    <citation type="submission" date="2019-06" db="EMBL/GenBank/DDBJ databases">
        <title>WGS assembly of Gossypium darwinii.</title>
        <authorList>
            <person name="Chen Z.J."/>
            <person name="Sreedasyam A."/>
            <person name="Ando A."/>
            <person name="Song Q."/>
            <person name="De L."/>
            <person name="Hulse-Kemp A."/>
            <person name="Ding M."/>
            <person name="Ye W."/>
            <person name="Kirkbride R."/>
            <person name="Jenkins J."/>
            <person name="Plott C."/>
            <person name="Lovell J."/>
            <person name="Lin Y.-M."/>
            <person name="Vaughn R."/>
            <person name="Liu B."/>
            <person name="Li W."/>
            <person name="Simpson S."/>
            <person name="Scheffler B."/>
            <person name="Saski C."/>
            <person name="Grover C."/>
            <person name="Hu G."/>
            <person name="Conover J."/>
            <person name="Carlson J."/>
            <person name="Shu S."/>
            <person name="Boston L."/>
            <person name="Williams M."/>
            <person name="Peterson D."/>
            <person name="Mcgee K."/>
            <person name="Jones D."/>
            <person name="Wendel J."/>
            <person name="Stelly D."/>
            <person name="Grimwood J."/>
            <person name="Schmutz J."/>
        </authorList>
    </citation>
    <scope>NUCLEOTIDE SEQUENCE [LARGE SCALE GENOMIC DNA]</scope>
    <source>
        <strain evidence="5">1808015.09</strain>
    </source>
</reference>
<accession>A0A5D2GCS0</accession>
<dbReference type="InterPro" id="IPR029688">
    <property type="entry name" value="ICR"/>
</dbReference>
<feature type="compositionally biased region" description="Polar residues" evidence="4">
    <location>
        <begin position="29"/>
        <end position="42"/>
    </location>
</feature>
<feature type="compositionally biased region" description="Basic and acidic residues" evidence="4">
    <location>
        <begin position="44"/>
        <end position="75"/>
    </location>
</feature>
<sequence length="606" mass="68364">MQTSKGRNGSSEVPPRVYPRAVRRLKPTTLDTEAVSTSNRASRTSKEKSPKVVERYLPRSQAPEKKRPSRISELEVRNSQLQEELKVVKEQLNSSESCKNRALRDAKESKKQLLAMSAKPETCRKQFLESASEGTRVVELELLISQGRDQALQPELEATRKQQSLDSAVNEIQRLKHYLEMVAESEAKQTKQVESTILDFKNLNGNLVETLSLVSNMKNWLKDGRESEPQAEVLASETLLQLEAAKKTVEALRSEGMKAVEAYNSIASDIDQSRERVYSLEGLINKLKADLINAGGIISLDSDGGRIVVEHRTRETEKPEESQQLEAEISSLRSALETGEIKRLEEQIQSIIQIKSAHEQMDRINTREAELLAELEKANSYIIDLKANLMDKETKLQGISEENEELHMKIEKNLLCRQEVELENKLKALKEAVVDLKANMMDKETKLQNISDENEMLRSEIRKRDMNIGKSNDKVAAELELTRAAKQEAIMKLGLAMEEADKNNRKATRVAEQLEAAQAANSEMAAELRRLKVQSEQWRKAAELAAALLSAGNNGKKFIERTGSLDSNYNPKISSSYTEDMDDDLLNKKNGNMLKKIGILWKKPLK</sequence>
<dbReference type="PANTHER" id="PTHR34224:SF18">
    <property type="entry name" value="INTERACTOR OF CONSTITUTIVE ACTIVE ROPS 3"/>
    <property type="match status" value="1"/>
</dbReference>
<keyword evidence="2 3" id="KW-0175">Coiled coil</keyword>
<dbReference type="PANTHER" id="PTHR34224">
    <property type="entry name" value="INTERACTOR OF CONSTITUTIVE ACTIVE ROPS 2, CHLOROPLASTIC-RELATED"/>
    <property type="match status" value="1"/>
</dbReference>
<dbReference type="AlphaFoldDB" id="A0A5D2GCS0"/>
<evidence type="ECO:0000256" key="2">
    <source>
        <dbReference type="ARBA" id="ARBA00023054"/>
    </source>
</evidence>
<gene>
    <name evidence="5" type="ORF">ES288_A05G080300v1</name>
</gene>
<evidence type="ECO:0000256" key="4">
    <source>
        <dbReference type="SAM" id="MobiDB-lite"/>
    </source>
</evidence>
<protein>
    <recommendedName>
        <fullName evidence="7">Interactor of constitutive active ROPs 3</fullName>
    </recommendedName>
</protein>
<name>A0A5D2GCS0_GOSDA</name>
<evidence type="ECO:0008006" key="7">
    <source>
        <dbReference type="Google" id="ProtNLM"/>
    </source>
</evidence>
<proteinExistence type="inferred from homology"/>
<evidence type="ECO:0000313" key="5">
    <source>
        <dbReference type="EMBL" id="TYH15955.1"/>
    </source>
</evidence>
<evidence type="ECO:0000256" key="3">
    <source>
        <dbReference type="SAM" id="Coils"/>
    </source>
</evidence>
<feature type="compositionally biased region" description="Polar residues" evidence="4">
    <location>
        <begin position="1"/>
        <end position="11"/>
    </location>
</feature>
<feature type="coiled-coil region" evidence="3">
    <location>
        <begin position="322"/>
        <end position="460"/>
    </location>
</feature>
<evidence type="ECO:0000313" key="6">
    <source>
        <dbReference type="Proteomes" id="UP000323506"/>
    </source>
</evidence>
<feature type="region of interest" description="Disordered" evidence="4">
    <location>
        <begin position="1"/>
        <end position="75"/>
    </location>
</feature>
<evidence type="ECO:0000256" key="1">
    <source>
        <dbReference type="ARBA" id="ARBA00009778"/>
    </source>
</evidence>
<comment type="similarity">
    <text evidence="1">Belongs to the ICR family.</text>
</comment>
<dbReference type="Proteomes" id="UP000323506">
    <property type="component" value="Chromosome A05"/>
</dbReference>
<organism evidence="5 6">
    <name type="scientific">Gossypium darwinii</name>
    <name type="common">Darwin's cotton</name>
    <name type="synonym">Gossypium barbadense var. darwinii</name>
    <dbReference type="NCBI Taxonomy" id="34276"/>
    <lineage>
        <taxon>Eukaryota</taxon>
        <taxon>Viridiplantae</taxon>
        <taxon>Streptophyta</taxon>
        <taxon>Embryophyta</taxon>
        <taxon>Tracheophyta</taxon>
        <taxon>Spermatophyta</taxon>
        <taxon>Magnoliopsida</taxon>
        <taxon>eudicotyledons</taxon>
        <taxon>Gunneridae</taxon>
        <taxon>Pentapetalae</taxon>
        <taxon>rosids</taxon>
        <taxon>malvids</taxon>
        <taxon>Malvales</taxon>
        <taxon>Malvaceae</taxon>
        <taxon>Malvoideae</taxon>
        <taxon>Gossypium</taxon>
    </lineage>
</organism>